<organism evidence="1 2">
    <name type="scientific">Streptococcus oralis</name>
    <dbReference type="NCBI Taxonomy" id="1303"/>
    <lineage>
        <taxon>Bacteria</taxon>
        <taxon>Bacillati</taxon>
        <taxon>Bacillota</taxon>
        <taxon>Bacilli</taxon>
        <taxon>Lactobacillales</taxon>
        <taxon>Streptococcaceae</taxon>
        <taxon>Streptococcus</taxon>
    </lineage>
</organism>
<comment type="caution">
    <text evidence="1">The sequence shown here is derived from an EMBL/GenBank/DDBJ whole genome shotgun (WGS) entry which is preliminary data.</text>
</comment>
<gene>
    <name evidence="1" type="ORF">BBP19_04895</name>
</gene>
<dbReference type="EMBL" id="MBDM01000008">
    <property type="protein sequence ID" value="OJG02148.1"/>
    <property type="molecule type" value="Genomic_DNA"/>
</dbReference>
<dbReference type="RefSeq" id="WP_071851656.1">
    <property type="nucleotide sequence ID" value="NZ_MBDM01000008.1"/>
</dbReference>
<dbReference type="Proteomes" id="UP000183671">
    <property type="component" value="Unassembled WGS sequence"/>
</dbReference>
<name>A0A1L8Q3W5_STROR</name>
<dbReference type="PANTHER" id="PTHR39166">
    <property type="entry name" value="BLL1166 PROTEIN"/>
    <property type="match status" value="1"/>
</dbReference>
<proteinExistence type="predicted"/>
<evidence type="ECO:0008006" key="3">
    <source>
        <dbReference type="Google" id="ProtNLM"/>
    </source>
</evidence>
<dbReference type="InterPro" id="IPR009267">
    <property type="entry name" value="NTP_transf_6"/>
</dbReference>
<evidence type="ECO:0000313" key="1">
    <source>
        <dbReference type="EMBL" id="OJG02148.1"/>
    </source>
</evidence>
<sequence length="194" mass="23006">MNTMKNEQEILDAFRENPDIMIILTIIRDLGLKDSWLAAGSVRNFIWNLLSDKSPFDHETDVDVIFFDPDVSYEETVSLEKKLRADFPKYQWELKNQVYMHLHSPRTVPYTSSRDAMSKYPERCTAIGLRLHADATLELFAPYGLEDIFNFHVSPTPHFLDNEDRMKLYQERLSKKNWQEKWENLTFSKNLRKI</sequence>
<reference evidence="1 2" key="1">
    <citation type="submission" date="2016-07" db="EMBL/GenBank/DDBJ databases">
        <title>A clinical isolate of carbapenem-resistant Streptococcus oralis with altered penicillin binding proteins.</title>
        <authorList>
            <person name="Kanji J.N."/>
            <person name="Bharat A."/>
            <person name="Naidu P."/>
            <person name="Martin I."/>
            <person name="Mulvey M.R."/>
            <person name="Panaro C.D."/>
        </authorList>
    </citation>
    <scope>NUCLEOTIDE SEQUENCE [LARGE SCALE GENOMIC DNA]</scope>
    <source>
        <strain evidence="1 2">SC15-3744</strain>
    </source>
</reference>
<dbReference type="Pfam" id="PF06042">
    <property type="entry name" value="NTP_transf_6"/>
    <property type="match status" value="1"/>
</dbReference>
<accession>A0A1L8Q3W5</accession>
<evidence type="ECO:0000313" key="2">
    <source>
        <dbReference type="Proteomes" id="UP000183671"/>
    </source>
</evidence>
<protein>
    <recommendedName>
        <fullName evidence="3">Nucleotidyltransferase family protein</fullName>
    </recommendedName>
</protein>
<dbReference type="PANTHER" id="PTHR39166:SF1">
    <property type="entry name" value="BLL1166 PROTEIN"/>
    <property type="match status" value="1"/>
</dbReference>
<dbReference type="AlphaFoldDB" id="A0A1L8Q3W5"/>